<organism evidence="2 4">
    <name type="scientific">Didymodactylos carnosus</name>
    <dbReference type="NCBI Taxonomy" id="1234261"/>
    <lineage>
        <taxon>Eukaryota</taxon>
        <taxon>Metazoa</taxon>
        <taxon>Spiralia</taxon>
        <taxon>Gnathifera</taxon>
        <taxon>Rotifera</taxon>
        <taxon>Eurotatoria</taxon>
        <taxon>Bdelloidea</taxon>
        <taxon>Philodinida</taxon>
        <taxon>Philodinidae</taxon>
        <taxon>Didymodactylos</taxon>
    </lineage>
</organism>
<dbReference type="AlphaFoldDB" id="A0A815NM65"/>
<accession>A0A815NM65</accession>
<evidence type="ECO:0000313" key="4">
    <source>
        <dbReference type="Proteomes" id="UP000663829"/>
    </source>
</evidence>
<name>A0A815NM65_9BILA</name>
<dbReference type="Proteomes" id="UP000663829">
    <property type="component" value="Unassembled WGS sequence"/>
</dbReference>
<comment type="caution">
    <text evidence="2">The sequence shown here is derived from an EMBL/GenBank/DDBJ whole genome shotgun (WGS) entry which is preliminary data.</text>
</comment>
<evidence type="ECO:0000313" key="2">
    <source>
        <dbReference type="EMBL" id="CAF1440152.1"/>
    </source>
</evidence>
<evidence type="ECO:0000313" key="3">
    <source>
        <dbReference type="EMBL" id="CAF4316554.1"/>
    </source>
</evidence>
<feature type="region of interest" description="Disordered" evidence="1">
    <location>
        <begin position="102"/>
        <end position="150"/>
    </location>
</feature>
<keyword evidence="4" id="KW-1185">Reference proteome</keyword>
<dbReference type="Proteomes" id="UP000681722">
    <property type="component" value="Unassembled WGS sequence"/>
</dbReference>
<feature type="compositionally biased region" description="Polar residues" evidence="1">
    <location>
        <begin position="106"/>
        <end position="126"/>
    </location>
</feature>
<protein>
    <submittedName>
        <fullName evidence="2">Uncharacterized protein</fullName>
    </submittedName>
</protein>
<dbReference type="EMBL" id="CAJOBC010084397">
    <property type="protein sequence ID" value="CAF4316554.1"/>
    <property type="molecule type" value="Genomic_DNA"/>
</dbReference>
<evidence type="ECO:0000256" key="1">
    <source>
        <dbReference type="SAM" id="MobiDB-lite"/>
    </source>
</evidence>
<sequence>MYGMYEMYEMQGTDNTHGMLGRMCGYVSDGRNVCSVWKYEKAFALYGMARESGFAATTNYPSGRISGGALPFLYRSVTCHNLNFQQQRLRVPIIDNCIEETHRPSSNDSQHQYNIRSSTRPPQAVTTAPLPIQQLKNPSEHYPRTKFRHY</sequence>
<dbReference type="EMBL" id="CAJNOQ010018959">
    <property type="protein sequence ID" value="CAF1440152.1"/>
    <property type="molecule type" value="Genomic_DNA"/>
</dbReference>
<reference evidence="2" key="1">
    <citation type="submission" date="2021-02" db="EMBL/GenBank/DDBJ databases">
        <authorList>
            <person name="Nowell W R."/>
        </authorList>
    </citation>
    <scope>NUCLEOTIDE SEQUENCE</scope>
</reference>
<gene>
    <name evidence="2" type="ORF">GPM918_LOCUS34344</name>
    <name evidence="3" type="ORF">SRO942_LOCUS35039</name>
</gene>
<proteinExistence type="predicted"/>